<keyword evidence="3" id="KW-1185">Reference proteome</keyword>
<evidence type="ECO:0000313" key="2">
    <source>
        <dbReference type="EMBL" id="TKW23015.1"/>
    </source>
</evidence>
<reference evidence="2" key="1">
    <citation type="submission" date="2019-03" db="EMBL/GenBank/DDBJ databases">
        <title>WGS assembly of Setaria viridis.</title>
        <authorList>
            <person name="Huang P."/>
            <person name="Jenkins J."/>
            <person name="Grimwood J."/>
            <person name="Barry K."/>
            <person name="Healey A."/>
            <person name="Mamidi S."/>
            <person name="Sreedasyam A."/>
            <person name="Shu S."/>
            <person name="Feldman M."/>
            <person name="Wu J."/>
            <person name="Yu Y."/>
            <person name="Chen C."/>
            <person name="Johnson J."/>
            <person name="Rokhsar D."/>
            <person name="Baxter I."/>
            <person name="Schmutz J."/>
            <person name="Brutnell T."/>
            <person name="Kellogg E."/>
        </authorList>
    </citation>
    <scope>NUCLEOTIDE SEQUENCE [LARGE SCALE GENOMIC DNA]</scope>
</reference>
<dbReference type="EMBL" id="CM016555">
    <property type="protein sequence ID" value="TKW23015.1"/>
    <property type="molecule type" value="Genomic_DNA"/>
</dbReference>
<protein>
    <submittedName>
        <fullName evidence="2">Uncharacterized protein</fullName>
    </submittedName>
</protein>
<gene>
    <name evidence="2" type="ORF">SEVIR_4G265300v2</name>
</gene>
<sequence>MSWECPATSRRHTGEQHTRARKRTTSCAKIAFASTGFQTLKNRVGHLTPGTWPASHSPFRRSAPEQDAASPSRCCGECDEIQVVPRHLLQLPFPISSSTSSPSPTHPRFSSLESVQVPRLLLLSPAKRRRDENEDEDTGDNHILEPANISFTRAFCSNYSRWLQASRI</sequence>
<feature type="region of interest" description="Disordered" evidence="1">
    <location>
        <begin position="123"/>
        <end position="143"/>
    </location>
</feature>
<organism evidence="2 3">
    <name type="scientific">Setaria viridis</name>
    <name type="common">Green bristlegrass</name>
    <name type="synonym">Setaria italica subsp. viridis</name>
    <dbReference type="NCBI Taxonomy" id="4556"/>
    <lineage>
        <taxon>Eukaryota</taxon>
        <taxon>Viridiplantae</taxon>
        <taxon>Streptophyta</taxon>
        <taxon>Embryophyta</taxon>
        <taxon>Tracheophyta</taxon>
        <taxon>Spermatophyta</taxon>
        <taxon>Magnoliopsida</taxon>
        <taxon>Liliopsida</taxon>
        <taxon>Poales</taxon>
        <taxon>Poaceae</taxon>
        <taxon>PACMAD clade</taxon>
        <taxon>Panicoideae</taxon>
        <taxon>Panicodae</taxon>
        <taxon>Paniceae</taxon>
        <taxon>Cenchrinae</taxon>
        <taxon>Setaria</taxon>
    </lineage>
</organism>
<evidence type="ECO:0000313" key="3">
    <source>
        <dbReference type="Proteomes" id="UP000298652"/>
    </source>
</evidence>
<dbReference type="AlphaFoldDB" id="A0A4U6V4E5"/>
<feature type="region of interest" description="Disordered" evidence="1">
    <location>
        <begin position="1"/>
        <end position="24"/>
    </location>
</feature>
<name>A0A4U6V4E5_SETVI</name>
<evidence type="ECO:0000256" key="1">
    <source>
        <dbReference type="SAM" id="MobiDB-lite"/>
    </source>
</evidence>
<feature type="region of interest" description="Disordered" evidence="1">
    <location>
        <begin position="48"/>
        <end position="71"/>
    </location>
</feature>
<proteinExistence type="predicted"/>
<accession>A0A4U6V4E5</accession>
<dbReference type="Proteomes" id="UP000298652">
    <property type="component" value="Chromosome 4"/>
</dbReference>
<dbReference type="Gramene" id="TKW23015">
    <property type="protein sequence ID" value="TKW23015"/>
    <property type="gene ID" value="SEVIR_4G265300v2"/>
</dbReference>